<dbReference type="PRINTS" id="PR00397">
    <property type="entry name" value="SIROHAEM"/>
</dbReference>
<keyword evidence="14" id="KW-0411">Iron-sulfur</keyword>
<evidence type="ECO:0000256" key="10">
    <source>
        <dbReference type="ARBA" id="ARBA00022723"/>
    </source>
</evidence>
<keyword evidence="8" id="KW-0004">4Fe-4S</keyword>
<evidence type="ECO:0000256" key="13">
    <source>
        <dbReference type="ARBA" id="ARBA00023004"/>
    </source>
</evidence>
<keyword evidence="13" id="KW-0408">Iron</keyword>
<dbReference type="InterPro" id="IPR011787">
    <property type="entry name" value="SiR_ferredoxin-dep"/>
</dbReference>
<feature type="domain" description="Nitrite/Sulfite reductase ferredoxin-like" evidence="18">
    <location>
        <begin position="433"/>
        <end position="494"/>
    </location>
</feature>
<feature type="domain" description="Nitrite/Sulfite reductase ferredoxin-like" evidence="18">
    <location>
        <begin position="125"/>
        <end position="187"/>
    </location>
</feature>
<dbReference type="EC" id="1.8.7.1" evidence="7"/>
<dbReference type="PANTHER" id="PTHR11493">
    <property type="entry name" value="SULFITE REDUCTASE [NADPH] SUBUNIT BETA-RELATED"/>
    <property type="match status" value="1"/>
</dbReference>
<dbReference type="SUPFAM" id="SSF56014">
    <property type="entry name" value="Nitrite and sulphite reductase 4Fe-4S domain-like"/>
    <property type="match status" value="2"/>
</dbReference>
<dbReference type="GO" id="GO:0020037">
    <property type="term" value="F:heme binding"/>
    <property type="evidence" value="ECO:0007669"/>
    <property type="project" value="InterPro"/>
</dbReference>
<dbReference type="NCBIfam" id="TIGR02042">
    <property type="entry name" value="sir"/>
    <property type="match status" value="1"/>
</dbReference>
<dbReference type="InterPro" id="IPR036136">
    <property type="entry name" value="Nit/Sulf_reduc_fer-like_dom_sf"/>
</dbReference>
<evidence type="ECO:0000256" key="16">
    <source>
        <dbReference type="ARBA" id="ARBA00049518"/>
    </source>
</evidence>
<sequence length="735" mass="81801">MESTNGHFAPWAFLAAPSAHGRPLPARGSAHRRWATSWCPGASALSHAVRAPSRRGTLRMTATEPRTARKLSPVEGIKVRSQQLRHPVQEELGNDLAHVTNEAVQVLKFHGTYQQDDRDRRTKGEQKKYQFMLRLKMPAGQMPVSLYKVLDDLSEQYGNHTLRATTRGTFQMHGVLKGDLKQVFSSIMNAGGSTLGACGDINRNVVATPAPIHTPIYEHARFTARMLAELLAPQSGAFAEIWLDGEKAASMEFWRHGLDLEQIQQWREHDNGRGQVFPGKEEPIYGETYMPRKFKIGVTVPGDNSIDVFTQDVGLVVVTDNKGNLRGYDVLVGGGMGRTHNKESTFARLADPLGFIPTESLVDCIKAIVAAQRDHGDREVRAHARLKYLVHKMGIDAFRKLVQSYMEGDGAALQPWQPLPKWEYRDWCGWHEDAAGRFFLGLNIENGRIQGDLKTALRRVADEYGFPMVVTPHQNIVLCNIEAKQCQPVADLLGQYGVVTDINLIDPLQRTSMACPALPLCGLAITEAERVMHSYVSRVRGLLDKVGLPRSTSMVMRMTGCPNGCSRPYMAELALVGSGPNGTYQLWLGGSPNQTRLAFPYEDRIEDSRLDAVLESVFCMYRERRRSYRELFGDFCARVGKQAIQEWVQTPSEMRSARRAVGGNGISSAPQSAPVRPRITVSRDLYTKLRFAADARNVPVSALVNAVLEDFFKSPEMEHIMQNTSDGQAPPSPEP</sequence>
<keyword evidence="12" id="KW-0560">Oxidoreductase</keyword>
<comment type="subcellular location">
    <subcellularLocation>
        <location evidence="5">Plastid</location>
        <location evidence="5">Chloroplast stroma</location>
        <location evidence="5">Chloroplast nucleoid</location>
    </subcellularLocation>
</comment>
<dbReference type="GO" id="GO:0050311">
    <property type="term" value="F:sulfite reductase (ferredoxin) activity"/>
    <property type="evidence" value="ECO:0007669"/>
    <property type="project" value="UniProtKB-EC"/>
</dbReference>
<dbReference type="EMBL" id="JANCYW010000008">
    <property type="protein sequence ID" value="KAK4536291.1"/>
    <property type="molecule type" value="Genomic_DNA"/>
</dbReference>
<dbReference type="GO" id="GO:0009337">
    <property type="term" value="C:sulfite reductase complex (NADPH)"/>
    <property type="evidence" value="ECO:0007669"/>
    <property type="project" value="TreeGrafter"/>
</dbReference>
<dbReference type="InterPro" id="IPR006066">
    <property type="entry name" value="NO2/SO3_Rdtase_FeS/sirohaem_BS"/>
</dbReference>
<evidence type="ECO:0000256" key="6">
    <source>
        <dbReference type="ARBA" id="ARBA00010429"/>
    </source>
</evidence>
<keyword evidence="10" id="KW-0479">Metal-binding</keyword>
<organism evidence="19 20">
    <name type="scientific">Cyanidium caldarium</name>
    <name type="common">Red alga</name>
    <dbReference type="NCBI Taxonomy" id="2771"/>
    <lineage>
        <taxon>Eukaryota</taxon>
        <taxon>Rhodophyta</taxon>
        <taxon>Bangiophyceae</taxon>
        <taxon>Cyanidiales</taxon>
        <taxon>Cyanidiaceae</taxon>
        <taxon>Cyanidium</taxon>
    </lineage>
</organism>
<name>A0AAV9IW58_CYACA</name>
<evidence type="ECO:0000256" key="5">
    <source>
        <dbReference type="ARBA" id="ARBA00004595"/>
    </source>
</evidence>
<evidence type="ECO:0000256" key="15">
    <source>
        <dbReference type="ARBA" id="ARBA00046513"/>
    </source>
</evidence>
<feature type="domain" description="Nitrite/sulphite reductase 4Fe-4S" evidence="17">
    <location>
        <begin position="510"/>
        <end position="652"/>
    </location>
</feature>
<dbReference type="GO" id="GO:0016002">
    <property type="term" value="F:sulfite reductase activity"/>
    <property type="evidence" value="ECO:0007669"/>
    <property type="project" value="TreeGrafter"/>
</dbReference>
<dbReference type="PANTHER" id="PTHR11493:SF47">
    <property type="entry name" value="SULFITE REDUCTASE [NADPH] SUBUNIT BETA"/>
    <property type="match status" value="1"/>
</dbReference>
<dbReference type="Pfam" id="PF01077">
    <property type="entry name" value="NIR_SIR"/>
    <property type="match status" value="2"/>
</dbReference>
<dbReference type="InterPro" id="IPR045169">
    <property type="entry name" value="NO2/SO3_Rdtase_4Fe4S_prot"/>
</dbReference>
<evidence type="ECO:0000256" key="4">
    <source>
        <dbReference type="ARBA" id="ARBA00003329"/>
    </source>
</evidence>
<evidence type="ECO:0000313" key="20">
    <source>
        <dbReference type="Proteomes" id="UP001301350"/>
    </source>
</evidence>
<reference evidence="19 20" key="1">
    <citation type="submission" date="2022-07" db="EMBL/GenBank/DDBJ databases">
        <title>Genome-wide signatures of adaptation to extreme environments.</title>
        <authorList>
            <person name="Cho C.H."/>
            <person name="Yoon H.S."/>
        </authorList>
    </citation>
    <scope>NUCLEOTIDE SEQUENCE [LARGE SCALE GENOMIC DNA]</scope>
    <source>
        <strain evidence="19 20">DBV 063 E5</strain>
    </source>
</reference>
<comment type="similarity">
    <text evidence="6">Belongs to the nitrite and sulfite reductase 4Fe-4S domain family.</text>
</comment>
<keyword evidence="11" id="KW-0883">Thioether bond</keyword>
<evidence type="ECO:0000256" key="12">
    <source>
        <dbReference type="ARBA" id="ARBA00023002"/>
    </source>
</evidence>
<comment type="caution">
    <text evidence="19">The sequence shown here is derived from an EMBL/GenBank/DDBJ whole genome shotgun (WGS) entry which is preliminary data.</text>
</comment>
<dbReference type="Proteomes" id="UP001301350">
    <property type="component" value="Unassembled WGS sequence"/>
</dbReference>
<comment type="cofactor">
    <cofactor evidence="2">
        <name>[4Fe-4S] cluster</name>
        <dbReference type="ChEBI" id="CHEBI:49883"/>
    </cofactor>
</comment>
<comment type="cofactor">
    <cofactor evidence="1">
        <name>siroheme</name>
        <dbReference type="ChEBI" id="CHEBI:60052"/>
    </cofactor>
</comment>
<evidence type="ECO:0000256" key="3">
    <source>
        <dbReference type="ARBA" id="ARBA00002010"/>
    </source>
</evidence>
<gene>
    <name evidence="19" type="ORF">CDCA_CDCA08G2316</name>
</gene>
<keyword evidence="20" id="KW-1185">Reference proteome</keyword>
<evidence type="ECO:0000256" key="14">
    <source>
        <dbReference type="ARBA" id="ARBA00023014"/>
    </source>
</evidence>
<evidence type="ECO:0000256" key="9">
    <source>
        <dbReference type="ARBA" id="ARBA00022617"/>
    </source>
</evidence>
<dbReference type="GO" id="GO:0042644">
    <property type="term" value="C:chloroplast nucleoid"/>
    <property type="evidence" value="ECO:0007669"/>
    <property type="project" value="UniProtKB-SubCell"/>
</dbReference>
<evidence type="ECO:0000256" key="1">
    <source>
        <dbReference type="ARBA" id="ARBA00001929"/>
    </source>
</evidence>
<comment type="function">
    <text evidence="4">Essential protein with sulfite reductase activity required in assimilatory sulfate reduction pathway during both primary and secondary metabolism and thus involved in development and growth.</text>
</comment>
<evidence type="ECO:0000313" key="19">
    <source>
        <dbReference type="EMBL" id="KAK4536291.1"/>
    </source>
</evidence>
<evidence type="ECO:0000259" key="18">
    <source>
        <dbReference type="Pfam" id="PF03460"/>
    </source>
</evidence>
<dbReference type="SUPFAM" id="SSF55124">
    <property type="entry name" value="Nitrite/Sulfite reductase N-terminal domain-like"/>
    <property type="match status" value="2"/>
</dbReference>
<evidence type="ECO:0000259" key="17">
    <source>
        <dbReference type="Pfam" id="PF01077"/>
    </source>
</evidence>
<dbReference type="GO" id="GO:0046872">
    <property type="term" value="F:metal ion binding"/>
    <property type="evidence" value="ECO:0007669"/>
    <property type="project" value="UniProtKB-KW"/>
</dbReference>
<dbReference type="InterPro" id="IPR045854">
    <property type="entry name" value="NO2/SO3_Rdtase_4Fe4S_sf"/>
</dbReference>
<evidence type="ECO:0000256" key="7">
    <source>
        <dbReference type="ARBA" id="ARBA00012353"/>
    </source>
</evidence>
<dbReference type="PROSITE" id="PS00365">
    <property type="entry name" value="NIR_SIR"/>
    <property type="match status" value="1"/>
</dbReference>
<dbReference type="GO" id="GO:0000103">
    <property type="term" value="P:sulfate assimilation"/>
    <property type="evidence" value="ECO:0007669"/>
    <property type="project" value="TreeGrafter"/>
</dbReference>
<comment type="function">
    <text evidence="3">DNA-binding protein that binds to both double-stranded and single-stranded DNA without significant sequence specificity to reversibly repress the transcriptional activity of chloroplast nucleoids by promoting DNA compaction and possibly regulate DNA replication.</text>
</comment>
<dbReference type="InterPro" id="IPR006067">
    <property type="entry name" value="NO2/SO3_Rdtase_4Fe4S_dom"/>
</dbReference>
<dbReference type="NCBIfam" id="NF010029">
    <property type="entry name" value="PRK13504.1"/>
    <property type="match status" value="1"/>
</dbReference>
<comment type="catalytic activity">
    <reaction evidence="16">
        <text>hydrogen sulfide + 6 oxidized [2Fe-2S]-[ferredoxin] + 3 H2O = sulfite + 6 reduced [2Fe-2S]-[ferredoxin] + 7 H(+)</text>
        <dbReference type="Rhea" id="RHEA:23132"/>
        <dbReference type="Rhea" id="RHEA-COMP:10000"/>
        <dbReference type="Rhea" id="RHEA-COMP:10001"/>
        <dbReference type="ChEBI" id="CHEBI:15377"/>
        <dbReference type="ChEBI" id="CHEBI:15378"/>
        <dbReference type="ChEBI" id="CHEBI:17359"/>
        <dbReference type="ChEBI" id="CHEBI:29919"/>
        <dbReference type="ChEBI" id="CHEBI:33737"/>
        <dbReference type="ChEBI" id="CHEBI:33738"/>
        <dbReference type="EC" id="1.8.7.1"/>
    </reaction>
</comment>
<proteinExistence type="inferred from homology"/>
<dbReference type="GO" id="GO:0051539">
    <property type="term" value="F:4 iron, 4 sulfur cluster binding"/>
    <property type="evidence" value="ECO:0007669"/>
    <property type="project" value="UniProtKB-KW"/>
</dbReference>
<accession>A0AAV9IW58</accession>
<dbReference type="Gene3D" id="3.30.413.10">
    <property type="entry name" value="Sulfite Reductase Hemoprotein, domain 1"/>
    <property type="match status" value="2"/>
</dbReference>
<evidence type="ECO:0000256" key="2">
    <source>
        <dbReference type="ARBA" id="ARBA00001966"/>
    </source>
</evidence>
<evidence type="ECO:0000256" key="11">
    <source>
        <dbReference type="ARBA" id="ARBA00022784"/>
    </source>
</evidence>
<keyword evidence="9" id="KW-0349">Heme</keyword>
<feature type="domain" description="Nitrite/sulphite reductase 4Fe-4S" evidence="17">
    <location>
        <begin position="231"/>
        <end position="407"/>
    </location>
</feature>
<evidence type="ECO:0000256" key="8">
    <source>
        <dbReference type="ARBA" id="ARBA00022485"/>
    </source>
</evidence>
<comment type="subunit">
    <text evidence="15">Monomer. Interacts with ferredoxin.</text>
</comment>
<dbReference type="Pfam" id="PF03460">
    <property type="entry name" value="NIR_SIR_ferr"/>
    <property type="match status" value="2"/>
</dbReference>
<protein>
    <recommendedName>
        <fullName evidence="7">assimilatory sulfite reductase (ferredoxin)</fullName>
        <ecNumber evidence="7">1.8.7.1</ecNumber>
    </recommendedName>
</protein>
<dbReference type="FunFam" id="3.30.413.10:FF:000014">
    <property type="entry name" value="Sulfite reductase [ferredoxin], chloroplastic"/>
    <property type="match status" value="1"/>
</dbReference>
<dbReference type="AlphaFoldDB" id="A0AAV9IW58"/>
<dbReference type="InterPro" id="IPR005117">
    <property type="entry name" value="NiRdtase/SiRdtase_haem-b_fer"/>
</dbReference>